<gene>
    <name evidence="5" type="ORF">H7344_12110</name>
</gene>
<dbReference type="Pfam" id="PF13692">
    <property type="entry name" value="Glyco_trans_1_4"/>
    <property type="match status" value="1"/>
</dbReference>
<dbReference type="PANTHER" id="PTHR45947:SF3">
    <property type="entry name" value="SULFOQUINOVOSYL TRANSFERASE SQD2"/>
    <property type="match status" value="1"/>
</dbReference>
<evidence type="ECO:0000313" key="6">
    <source>
        <dbReference type="Proteomes" id="UP000604001"/>
    </source>
</evidence>
<organism evidence="5 6">
    <name type="scientific">Nocardioides deserti</name>
    <dbReference type="NCBI Taxonomy" id="1588644"/>
    <lineage>
        <taxon>Bacteria</taxon>
        <taxon>Bacillati</taxon>
        <taxon>Actinomycetota</taxon>
        <taxon>Actinomycetes</taxon>
        <taxon>Propionibacteriales</taxon>
        <taxon>Nocardioidaceae</taxon>
        <taxon>Nocardioides</taxon>
    </lineage>
</organism>
<proteinExistence type="predicted"/>
<evidence type="ECO:0000313" key="5">
    <source>
        <dbReference type="EMBL" id="MBC2961038.1"/>
    </source>
</evidence>
<evidence type="ECO:0000256" key="1">
    <source>
        <dbReference type="ARBA" id="ARBA00022676"/>
    </source>
</evidence>
<protein>
    <submittedName>
        <fullName evidence="5">Glycosyltransferase</fullName>
    </submittedName>
</protein>
<feature type="region of interest" description="Disordered" evidence="3">
    <location>
        <begin position="344"/>
        <end position="375"/>
    </location>
</feature>
<keyword evidence="6" id="KW-1185">Reference proteome</keyword>
<dbReference type="SUPFAM" id="SSF53756">
    <property type="entry name" value="UDP-Glycosyltransferase/glycogen phosphorylase"/>
    <property type="match status" value="1"/>
</dbReference>
<dbReference type="EMBL" id="JACMYC010000006">
    <property type="protein sequence ID" value="MBC2961038.1"/>
    <property type="molecule type" value="Genomic_DNA"/>
</dbReference>
<keyword evidence="2" id="KW-0808">Transferase</keyword>
<dbReference type="InterPro" id="IPR050194">
    <property type="entry name" value="Glycosyltransferase_grp1"/>
</dbReference>
<dbReference type="Proteomes" id="UP000604001">
    <property type="component" value="Unassembled WGS sequence"/>
</dbReference>
<dbReference type="Pfam" id="PF13439">
    <property type="entry name" value="Glyco_transf_4"/>
    <property type="match status" value="1"/>
</dbReference>
<evidence type="ECO:0000259" key="4">
    <source>
        <dbReference type="Pfam" id="PF13439"/>
    </source>
</evidence>
<dbReference type="RefSeq" id="WP_186346286.1">
    <property type="nucleotide sequence ID" value="NZ_BMMR01000004.1"/>
</dbReference>
<accession>A0ABR6UA74</accession>
<comment type="caution">
    <text evidence="5">The sequence shown here is derived from an EMBL/GenBank/DDBJ whole genome shotgun (WGS) entry which is preliminary data.</text>
</comment>
<sequence length="375" mass="40318">MRITLVTESCQPVGEPTLKATTDRLVDLGHDVRLVAPAPGMTDYRRCRVDRVTPLDRRGTQVRAAIDAHRPDVVHVTDPGPLGRRALAHARRRGIPTLVVQQQAVPAASLDRWRLRVGARADRVVVTARWHADRLAEAGVRAETWLPGVDTAAFSPALRDPWLHDRWARARSAEGPLVVVGYVGGLHKRHGVRHLAALGQVPGIRPVLVGDGPQRQWLATRLPGAKVTGPLAPGDLAVAMASLDVLVHPGEEETCCHALRAAGASGVPVVAPRSGGARELVRPLETGLLHPPGDPLGLARAVAVLAGDRHRALLGRRARELATTRSWPDAVDELVERHLAPLAAASTGRRAPREGRPVTIPGSTTDRAPKFLTRR</sequence>
<evidence type="ECO:0000256" key="2">
    <source>
        <dbReference type="ARBA" id="ARBA00022679"/>
    </source>
</evidence>
<reference evidence="5 6" key="1">
    <citation type="submission" date="2020-08" db="EMBL/GenBank/DDBJ databases">
        <title>novel species in genus Nocardioides.</title>
        <authorList>
            <person name="Zhang G."/>
        </authorList>
    </citation>
    <scope>NUCLEOTIDE SEQUENCE [LARGE SCALE GENOMIC DNA]</scope>
    <source>
        <strain evidence="5 6">SC8A-24</strain>
    </source>
</reference>
<dbReference type="PANTHER" id="PTHR45947">
    <property type="entry name" value="SULFOQUINOVOSYL TRANSFERASE SQD2"/>
    <property type="match status" value="1"/>
</dbReference>
<keyword evidence="1" id="KW-0328">Glycosyltransferase</keyword>
<dbReference type="Gene3D" id="3.40.50.2000">
    <property type="entry name" value="Glycogen Phosphorylase B"/>
    <property type="match status" value="2"/>
</dbReference>
<evidence type="ECO:0000256" key="3">
    <source>
        <dbReference type="SAM" id="MobiDB-lite"/>
    </source>
</evidence>
<name>A0ABR6UA74_9ACTN</name>
<feature type="domain" description="Glycosyltransferase subfamily 4-like N-terminal" evidence="4">
    <location>
        <begin position="21"/>
        <end position="152"/>
    </location>
</feature>
<dbReference type="InterPro" id="IPR028098">
    <property type="entry name" value="Glyco_trans_4-like_N"/>
</dbReference>